<evidence type="ECO:0000313" key="1">
    <source>
        <dbReference type="EMBL" id="GBM19354.1"/>
    </source>
</evidence>
<gene>
    <name evidence="1" type="ORF">AVEN_180177_1</name>
</gene>
<evidence type="ECO:0000313" key="2">
    <source>
        <dbReference type="Proteomes" id="UP000499080"/>
    </source>
</evidence>
<dbReference type="EMBL" id="BGPR01243917">
    <property type="protein sequence ID" value="GBM19354.1"/>
    <property type="molecule type" value="Genomic_DNA"/>
</dbReference>
<comment type="caution">
    <text evidence="1">The sequence shown here is derived from an EMBL/GenBank/DDBJ whole genome shotgun (WGS) entry which is preliminary data.</text>
</comment>
<protein>
    <submittedName>
        <fullName evidence="1">Uncharacterized protein</fullName>
    </submittedName>
</protein>
<dbReference type="AlphaFoldDB" id="A0A4Y2DUJ3"/>
<name>A0A4Y2DUJ3_ARAVE</name>
<reference evidence="1 2" key="1">
    <citation type="journal article" date="2019" name="Sci. Rep.">
        <title>Orb-weaving spider Araneus ventricosus genome elucidates the spidroin gene catalogue.</title>
        <authorList>
            <person name="Kono N."/>
            <person name="Nakamura H."/>
            <person name="Ohtoshi R."/>
            <person name="Moran D.A.P."/>
            <person name="Shinohara A."/>
            <person name="Yoshida Y."/>
            <person name="Fujiwara M."/>
            <person name="Mori M."/>
            <person name="Tomita M."/>
            <person name="Arakawa K."/>
        </authorList>
    </citation>
    <scope>NUCLEOTIDE SEQUENCE [LARGE SCALE GENOMIC DNA]</scope>
</reference>
<feature type="non-terminal residue" evidence="1">
    <location>
        <position position="71"/>
    </location>
</feature>
<organism evidence="1 2">
    <name type="scientific">Araneus ventricosus</name>
    <name type="common">Orbweaver spider</name>
    <name type="synonym">Epeira ventricosa</name>
    <dbReference type="NCBI Taxonomy" id="182803"/>
    <lineage>
        <taxon>Eukaryota</taxon>
        <taxon>Metazoa</taxon>
        <taxon>Ecdysozoa</taxon>
        <taxon>Arthropoda</taxon>
        <taxon>Chelicerata</taxon>
        <taxon>Arachnida</taxon>
        <taxon>Araneae</taxon>
        <taxon>Araneomorphae</taxon>
        <taxon>Entelegynae</taxon>
        <taxon>Araneoidea</taxon>
        <taxon>Araneidae</taxon>
        <taxon>Araneus</taxon>
    </lineage>
</organism>
<sequence>MKLEITRMGEEASVWQEFCDFEPCLKTNFGTSVNAFPNFLTKMSGKKPSLRTNGIDRLLVNARLTKKACHG</sequence>
<proteinExistence type="predicted"/>
<keyword evidence="2" id="KW-1185">Reference proteome</keyword>
<accession>A0A4Y2DUJ3</accession>
<dbReference type="Proteomes" id="UP000499080">
    <property type="component" value="Unassembled WGS sequence"/>
</dbReference>